<protein>
    <submittedName>
        <fullName evidence="2">Uncharacterized protein</fullName>
    </submittedName>
</protein>
<dbReference type="Proteomes" id="UP000008311">
    <property type="component" value="Unassembled WGS sequence"/>
</dbReference>
<keyword evidence="1" id="KW-1133">Transmembrane helix</keyword>
<evidence type="ECO:0000313" key="2">
    <source>
        <dbReference type="EMBL" id="EEF30129.1"/>
    </source>
</evidence>
<proteinExistence type="predicted"/>
<keyword evidence="1" id="KW-0472">Membrane</keyword>
<dbReference type="InParanoid" id="B9T1Z4"/>
<feature type="transmembrane region" description="Helical" evidence="1">
    <location>
        <begin position="13"/>
        <end position="35"/>
    </location>
</feature>
<keyword evidence="3" id="KW-1185">Reference proteome</keyword>
<evidence type="ECO:0000313" key="3">
    <source>
        <dbReference type="Proteomes" id="UP000008311"/>
    </source>
</evidence>
<dbReference type="AlphaFoldDB" id="B9T1Z4"/>
<evidence type="ECO:0000256" key="1">
    <source>
        <dbReference type="SAM" id="Phobius"/>
    </source>
</evidence>
<sequence>MAANPISKVGYRWWSLIGAEYSTGVLTLCLCILTASCYGKRINQNGMETGRKGEREIFELASSSAAAILFLLKL</sequence>
<gene>
    <name evidence="2" type="ORF">RCOM_0625050</name>
</gene>
<keyword evidence="1" id="KW-0812">Transmembrane</keyword>
<accession>B9T1Z4</accession>
<reference evidence="3" key="1">
    <citation type="journal article" date="2010" name="Nat. Biotechnol.">
        <title>Draft genome sequence of the oilseed species Ricinus communis.</title>
        <authorList>
            <person name="Chan A.P."/>
            <person name="Crabtree J."/>
            <person name="Zhao Q."/>
            <person name="Lorenzi H."/>
            <person name="Orvis J."/>
            <person name="Puiu D."/>
            <person name="Melake-Berhan A."/>
            <person name="Jones K.M."/>
            <person name="Redman J."/>
            <person name="Chen G."/>
            <person name="Cahoon E.B."/>
            <person name="Gedil M."/>
            <person name="Stanke M."/>
            <person name="Haas B.J."/>
            <person name="Wortman J.R."/>
            <person name="Fraser-Liggett C.M."/>
            <person name="Ravel J."/>
            <person name="Rabinowicz P.D."/>
        </authorList>
    </citation>
    <scope>NUCLEOTIDE SEQUENCE [LARGE SCALE GENOMIC DNA]</scope>
    <source>
        <strain evidence="3">cv. Hale</strain>
    </source>
</reference>
<organism evidence="2 3">
    <name type="scientific">Ricinus communis</name>
    <name type="common">Castor bean</name>
    <dbReference type="NCBI Taxonomy" id="3988"/>
    <lineage>
        <taxon>Eukaryota</taxon>
        <taxon>Viridiplantae</taxon>
        <taxon>Streptophyta</taxon>
        <taxon>Embryophyta</taxon>
        <taxon>Tracheophyta</taxon>
        <taxon>Spermatophyta</taxon>
        <taxon>Magnoliopsida</taxon>
        <taxon>eudicotyledons</taxon>
        <taxon>Gunneridae</taxon>
        <taxon>Pentapetalae</taxon>
        <taxon>rosids</taxon>
        <taxon>fabids</taxon>
        <taxon>Malpighiales</taxon>
        <taxon>Euphorbiaceae</taxon>
        <taxon>Acalyphoideae</taxon>
        <taxon>Acalypheae</taxon>
        <taxon>Ricinus</taxon>
    </lineage>
</organism>
<name>B9T1Z4_RICCO</name>
<dbReference type="EMBL" id="EQ974364">
    <property type="protein sequence ID" value="EEF30129.1"/>
    <property type="molecule type" value="Genomic_DNA"/>
</dbReference>